<dbReference type="KEGG" id="lfc:LFE_0044"/>
<dbReference type="PANTHER" id="PTHR43366:SF1">
    <property type="entry name" value="PYRUVATE SYNTHASE SUBUNIT PORC"/>
    <property type="match status" value="1"/>
</dbReference>
<dbReference type="InterPro" id="IPR011894">
    <property type="entry name" value="PorC_KorC"/>
</dbReference>
<keyword evidence="4" id="KW-0670">Pyruvate</keyword>
<evidence type="ECO:0000313" key="4">
    <source>
        <dbReference type="EMBL" id="BAM05774.1"/>
    </source>
</evidence>
<accession>I0IKH5</accession>
<proteinExistence type="predicted"/>
<feature type="region of interest" description="Disordered" evidence="2">
    <location>
        <begin position="183"/>
        <end position="204"/>
    </location>
</feature>
<dbReference type="STRING" id="1162668.LFE_0044"/>
<name>I0IKH5_LEPFC</name>
<dbReference type="HOGENOM" id="CLU_087284_2_0_0"/>
<feature type="compositionally biased region" description="Basic and acidic residues" evidence="2">
    <location>
        <begin position="194"/>
        <end position="204"/>
    </location>
</feature>
<dbReference type="EMBL" id="AP012342">
    <property type="protein sequence ID" value="BAM05774.1"/>
    <property type="molecule type" value="Genomic_DNA"/>
</dbReference>
<reference evidence="5" key="2">
    <citation type="submission" date="2012-03" db="EMBL/GenBank/DDBJ databases">
        <title>The complete genome sequence of the pioneer microbe on fresh volcanic deposit, Leptospirillum ferrooxidans strain C2-3.</title>
        <authorList>
            <person name="Fujimura R."/>
            <person name="Sato Y."/>
            <person name="Nishizawa T."/>
            <person name="Nanba K."/>
            <person name="Oshima K."/>
            <person name="Hattori M."/>
            <person name="Kamijo T."/>
            <person name="Ohta H."/>
        </authorList>
    </citation>
    <scope>NUCLEOTIDE SEQUENCE [LARGE SCALE GENOMIC DNA]</scope>
    <source>
        <strain evidence="5">C2-3</strain>
    </source>
</reference>
<keyword evidence="5" id="KW-1185">Reference proteome</keyword>
<dbReference type="GO" id="GO:0016625">
    <property type="term" value="F:oxidoreductase activity, acting on the aldehyde or oxo group of donors, iron-sulfur protein as acceptor"/>
    <property type="evidence" value="ECO:0007669"/>
    <property type="project" value="InterPro"/>
</dbReference>
<dbReference type="InterPro" id="IPR019752">
    <property type="entry name" value="Pyrv/ketoisovalerate_OxRed_cat"/>
</dbReference>
<sequence length="204" mass="22313">MVEIRIHGRGGQGSVSAAYLLALAAFESGLYAQAFPSFGAERRGAPISAFVRIHETPFARHCQVLSPDYLIILDESLIFLPETLSGLATSGGIFVNSRKSRPEIQKQFLERGLSFQEDSRMELVGATEISLAHLGKSIPNTVLVSAFLSLTQIISQSSLEKALAKRFNGPVLDANMKMVREGSNQVKEGSWMDSHPETRRQAHA</sequence>
<dbReference type="Pfam" id="PF01558">
    <property type="entry name" value="POR"/>
    <property type="match status" value="1"/>
</dbReference>
<keyword evidence="1" id="KW-0560">Oxidoreductase</keyword>
<dbReference type="RefSeq" id="WP_014448269.1">
    <property type="nucleotide sequence ID" value="NC_017094.1"/>
</dbReference>
<protein>
    <submittedName>
        <fullName evidence="4">Putative pyruvate ferredoxin oxidoreductase, gamma subunit</fullName>
    </submittedName>
</protein>
<reference evidence="4 5" key="1">
    <citation type="journal article" date="2012" name="J. Bacteriol.">
        <title>Complete Genome Sequence of Leptospirillum ferrooxidans Strain C2-3, Isolated from a Fresh Volcanic Ash Deposit on the Island of Miyake, Japan.</title>
        <authorList>
            <person name="Fujimura R."/>
            <person name="Sato Y."/>
            <person name="Nishizawa T."/>
            <person name="Oshima K."/>
            <person name="Kim S.-W."/>
            <person name="Hattori M."/>
            <person name="Kamijo T."/>
            <person name="Ohta H."/>
        </authorList>
    </citation>
    <scope>NUCLEOTIDE SEQUENCE [LARGE SCALE GENOMIC DNA]</scope>
    <source>
        <strain evidence="4 5">C2-3</strain>
    </source>
</reference>
<dbReference type="InterPro" id="IPR051626">
    <property type="entry name" value="Oxidoreductase_gamma_subunit"/>
</dbReference>
<dbReference type="PANTHER" id="PTHR43366">
    <property type="entry name" value="PYRUVATE SYNTHASE SUBUNIT PORC"/>
    <property type="match status" value="1"/>
</dbReference>
<gene>
    <name evidence="4" type="ordered locus">LFE_0044</name>
</gene>
<dbReference type="OrthoDB" id="9794954at2"/>
<feature type="domain" description="Pyruvate/ketoisovalerate oxidoreductase catalytic" evidence="3">
    <location>
        <begin position="10"/>
        <end position="183"/>
    </location>
</feature>
<dbReference type="Proteomes" id="UP000007382">
    <property type="component" value="Chromosome"/>
</dbReference>
<dbReference type="PATRIC" id="fig|1162668.3.peg.52"/>
<evidence type="ECO:0000256" key="1">
    <source>
        <dbReference type="ARBA" id="ARBA00023002"/>
    </source>
</evidence>
<evidence type="ECO:0000259" key="3">
    <source>
        <dbReference type="Pfam" id="PF01558"/>
    </source>
</evidence>
<evidence type="ECO:0000313" key="5">
    <source>
        <dbReference type="Proteomes" id="UP000007382"/>
    </source>
</evidence>
<dbReference type="NCBIfam" id="TIGR02175">
    <property type="entry name" value="PorC_KorC"/>
    <property type="match status" value="1"/>
</dbReference>
<dbReference type="Gene3D" id="3.40.920.10">
    <property type="entry name" value="Pyruvate-ferredoxin oxidoreductase, PFOR, domain III"/>
    <property type="match status" value="1"/>
</dbReference>
<evidence type="ECO:0000256" key="2">
    <source>
        <dbReference type="SAM" id="MobiDB-lite"/>
    </source>
</evidence>
<dbReference type="AlphaFoldDB" id="I0IKH5"/>
<dbReference type="SUPFAM" id="SSF53323">
    <property type="entry name" value="Pyruvate-ferredoxin oxidoreductase, PFOR, domain III"/>
    <property type="match status" value="1"/>
</dbReference>
<organism evidence="4 5">
    <name type="scientific">Leptospirillum ferrooxidans (strain C2-3)</name>
    <dbReference type="NCBI Taxonomy" id="1162668"/>
    <lineage>
        <taxon>Bacteria</taxon>
        <taxon>Pseudomonadati</taxon>
        <taxon>Nitrospirota</taxon>
        <taxon>Nitrospiria</taxon>
        <taxon>Nitrospirales</taxon>
        <taxon>Nitrospiraceae</taxon>
        <taxon>Leptospirillum</taxon>
    </lineage>
</organism>
<dbReference type="eggNOG" id="COG1014">
    <property type="taxonomic scope" value="Bacteria"/>
</dbReference>
<dbReference type="InterPro" id="IPR002869">
    <property type="entry name" value="Pyrv_flavodox_OxRed_cen"/>
</dbReference>